<gene>
    <name evidence="1" type="ORF">LCGC14_0834060</name>
</gene>
<proteinExistence type="predicted"/>
<reference evidence="1" key="1">
    <citation type="journal article" date="2015" name="Nature">
        <title>Complex archaea that bridge the gap between prokaryotes and eukaryotes.</title>
        <authorList>
            <person name="Spang A."/>
            <person name="Saw J.H."/>
            <person name="Jorgensen S.L."/>
            <person name="Zaremba-Niedzwiedzka K."/>
            <person name="Martijn J."/>
            <person name="Lind A.E."/>
            <person name="van Eijk R."/>
            <person name="Schleper C."/>
            <person name="Guy L."/>
            <person name="Ettema T.J."/>
        </authorList>
    </citation>
    <scope>NUCLEOTIDE SEQUENCE</scope>
</reference>
<dbReference type="AlphaFoldDB" id="A0A0F9Q0B6"/>
<name>A0A0F9Q0B6_9ZZZZ</name>
<dbReference type="EMBL" id="LAZR01002407">
    <property type="protein sequence ID" value="KKN30427.1"/>
    <property type="molecule type" value="Genomic_DNA"/>
</dbReference>
<organism evidence="1">
    <name type="scientific">marine sediment metagenome</name>
    <dbReference type="NCBI Taxonomy" id="412755"/>
    <lineage>
        <taxon>unclassified sequences</taxon>
        <taxon>metagenomes</taxon>
        <taxon>ecological metagenomes</taxon>
    </lineage>
</organism>
<protein>
    <submittedName>
        <fullName evidence="1">Uncharacterized protein</fullName>
    </submittedName>
</protein>
<comment type="caution">
    <text evidence="1">The sequence shown here is derived from an EMBL/GenBank/DDBJ whole genome shotgun (WGS) entry which is preliminary data.</text>
</comment>
<evidence type="ECO:0000313" key="1">
    <source>
        <dbReference type="EMBL" id="KKN30427.1"/>
    </source>
</evidence>
<accession>A0A0F9Q0B6</accession>
<sequence length="71" mass="8479">MELFPDNEEIIRLYNTVRGQIRENGTPDLSAIINLLTLYEIEDKRSCFDYLMKCFNISFIIENEKDKKEDE</sequence>